<evidence type="ECO:0000313" key="1">
    <source>
        <dbReference type="EMBL" id="RRK30528.1"/>
    </source>
</evidence>
<name>A0A3R8JKP8_9FIRM</name>
<protein>
    <submittedName>
        <fullName evidence="1">Uncharacterized protein</fullName>
    </submittedName>
</protein>
<sequence length="64" mass="7335">MNIGITEPKYAILDDGSQVVVKLSRGPEGNLVLFNEYVCYRLAILIDRLLCLKRQQKRLSNKQV</sequence>
<dbReference type="AlphaFoldDB" id="A0A3R8JKP8"/>
<gene>
    <name evidence="1" type="ORF">EBB54_03375</name>
</gene>
<comment type="caution">
    <text evidence="1">The sequence shown here is derived from an EMBL/GenBank/DDBJ whole genome shotgun (WGS) entry which is preliminary data.</text>
</comment>
<dbReference type="EMBL" id="RHJS01000002">
    <property type="protein sequence ID" value="RRK30528.1"/>
    <property type="molecule type" value="Genomic_DNA"/>
</dbReference>
<dbReference type="Proteomes" id="UP000274920">
    <property type="component" value="Unassembled WGS sequence"/>
</dbReference>
<keyword evidence="2" id="KW-1185">Reference proteome</keyword>
<accession>A0A3R8JKP8</accession>
<evidence type="ECO:0000313" key="2">
    <source>
        <dbReference type="Proteomes" id="UP000274920"/>
    </source>
</evidence>
<organism evidence="1 2">
    <name type="scientific">Schaedlerella arabinosiphila</name>
    <dbReference type="NCBI Taxonomy" id="2044587"/>
    <lineage>
        <taxon>Bacteria</taxon>
        <taxon>Bacillati</taxon>
        <taxon>Bacillota</taxon>
        <taxon>Clostridia</taxon>
        <taxon>Lachnospirales</taxon>
        <taxon>Lachnospiraceae</taxon>
        <taxon>Schaedlerella</taxon>
    </lineage>
</organism>
<reference evidence="1" key="1">
    <citation type="submission" date="2018-10" db="EMBL/GenBank/DDBJ databases">
        <title>Schaedlerella arabinophila gen. nov. sp. nov., isolated from the mouse intestinal tract and comparative analysis with the genome of the closely related altered Schaedler flora strain ASF502.</title>
        <authorList>
            <person name="Miyake S."/>
            <person name="Soh M."/>
            <person name="Seedorf H."/>
        </authorList>
    </citation>
    <scope>NUCLEOTIDE SEQUENCE [LARGE SCALE GENOMIC DNA]</scope>
    <source>
        <strain evidence="1">DSM 106076</strain>
    </source>
</reference>
<proteinExistence type="predicted"/>